<dbReference type="AlphaFoldDB" id="A0AAN9YCI4"/>
<keyword evidence="3" id="KW-1185">Reference proteome</keyword>
<feature type="compositionally biased region" description="Basic and acidic residues" evidence="1">
    <location>
        <begin position="140"/>
        <end position="149"/>
    </location>
</feature>
<dbReference type="InterPro" id="IPR053030">
    <property type="entry name" value="Ribosomal_biogenesis_FAF1-like"/>
</dbReference>
<gene>
    <name evidence="2" type="primary">FAF1</name>
    <name evidence="2" type="ORF">SLS53_008102</name>
</gene>
<feature type="region of interest" description="Disordered" evidence="1">
    <location>
        <begin position="59"/>
        <end position="218"/>
    </location>
</feature>
<feature type="compositionally biased region" description="Polar residues" evidence="1">
    <location>
        <begin position="150"/>
        <end position="159"/>
    </location>
</feature>
<dbReference type="Proteomes" id="UP001320245">
    <property type="component" value="Unassembled WGS sequence"/>
</dbReference>
<feature type="compositionally biased region" description="Basic and acidic residues" evidence="1">
    <location>
        <begin position="357"/>
        <end position="382"/>
    </location>
</feature>
<dbReference type="GO" id="GO:0000462">
    <property type="term" value="P:maturation of SSU-rRNA from tricistronic rRNA transcript (SSU-rRNA, 5.8S rRNA, LSU-rRNA)"/>
    <property type="evidence" value="ECO:0007669"/>
    <property type="project" value="TreeGrafter"/>
</dbReference>
<feature type="region of interest" description="Disordered" evidence="1">
    <location>
        <begin position="318"/>
        <end position="389"/>
    </location>
</feature>
<dbReference type="GO" id="GO:0005730">
    <property type="term" value="C:nucleolus"/>
    <property type="evidence" value="ECO:0007669"/>
    <property type="project" value="TreeGrafter"/>
</dbReference>
<feature type="compositionally biased region" description="Basic and acidic residues" evidence="1">
    <location>
        <begin position="16"/>
        <end position="32"/>
    </location>
</feature>
<feature type="region of interest" description="Disordered" evidence="1">
    <location>
        <begin position="1"/>
        <end position="41"/>
    </location>
</feature>
<evidence type="ECO:0000313" key="2">
    <source>
        <dbReference type="EMBL" id="KAK7733950.1"/>
    </source>
</evidence>
<sequence>MAPATTVLGKRKRVKQQKEQKNPADKATKTKVEDDDAAAAERAALEEAQAIFRRHFEAQFVPLQEETGGPDAGKSGKKARGPEESDDDSQGGVEDLRSDSEEEDVDDDDEEDDEDDDDEDGDDAWGGLSGEDDEDDEDDNKVQVVDHSKPLTTSSTLTRQALMGMTKKEMRAYLSSKPPDALSAAEEEAKAAKKALAAAAAKKKKGGERDEADPQNEDSRALLANDLELQRLISESHILSASNPFNTTTSGAARLPFAEGRTRALTADMRVRALGSRGSIFTQQKMPMGMRKGIAGARAAREERRRREAKENGIILERPAEDAAGAGGKGKKGSKKKKTTFGRRDLPVDMPGMGRMKGGELRLSKRDVRAVENEGRRMDSGGKRKRKRR</sequence>
<accession>A0AAN9YCI4</accession>
<feature type="compositionally biased region" description="Acidic residues" evidence="1">
    <location>
        <begin position="100"/>
        <end position="123"/>
    </location>
</feature>
<organism evidence="2 3">
    <name type="scientific">Cytospora paraplurivora</name>
    <dbReference type="NCBI Taxonomy" id="2898453"/>
    <lineage>
        <taxon>Eukaryota</taxon>
        <taxon>Fungi</taxon>
        <taxon>Dikarya</taxon>
        <taxon>Ascomycota</taxon>
        <taxon>Pezizomycotina</taxon>
        <taxon>Sordariomycetes</taxon>
        <taxon>Sordariomycetidae</taxon>
        <taxon>Diaporthales</taxon>
        <taxon>Cytosporaceae</taxon>
        <taxon>Cytospora</taxon>
    </lineage>
</organism>
<dbReference type="PANTHER" id="PTHR28096">
    <property type="entry name" value="PROTEIN FAF1"/>
    <property type="match status" value="1"/>
</dbReference>
<name>A0AAN9YCI4_9PEZI</name>
<dbReference type="PANTHER" id="PTHR28096:SF1">
    <property type="entry name" value="PROTEIN FAF1"/>
    <property type="match status" value="1"/>
</dbReference>
<reference evidence="2 3" key="1">
    <citation type="journal article" date="2023" name="PLoS ONE">
        <title>Cytospora paraplurivora sp. nov. isolated from orchards with fruit tree decline syndrome in Ontario, Canada.</title>
        <authorList>
            <person name="Ilyukhin E."/>
            <person name="Nguyen H.D.T."/>
            <person name="Castle A.J."/>
            <person name="Ellouze W."/>
        </authorList>
    </citation>
    <scope>NUCLEOTIDE SEQUENCE [LARGE SCALE GENOMIC DNA]</scope>
    <source>
        <strain evidence="2 3">FDS-564</strain>
    </source>
</reference>
<feature type="compositionally biased region" description="Acidic residues" evidence="1">
    <location>
        <begin position="130"/>
        <end position="139"/>
    </location>
</feature>
<comment type="caution">
    <text evidence="2">The sequence shown here is derived from an EMBL/GenBank/DDBJ whole genome shotgun (WGS) entry which is preliminary data.</text>
</comment>
<protein>
    <submittedName>
        <fullName evidence="2">Pre-rRNA processing and 40S ribosomal subunit assembly</fullName>
    </submittedName>
</protein>
<proteinExistence type="predicted"/>
<evidence type="ECO:0000313" key="3">
    <source>
        <dbReference type="Proteomes" id="UP001320245"/>
    </source>
</evidence>
<dbReference type="EMBL" id="JAJSPL020000045">
    <property type="protein sequence ID" value="KAK7733950.1"/>
    <property type="molecule type" value="Genomic_DNA"/>
</dbReference>
<evidence type="ECO:0000256" key="1">
    <source>
        <dbReference type="SAM" id="MobiDB-lite"/>
    </source>
</evidence>
<feature type="compositionally biased region" description="Basic residues" evidence="1">
    <location>
        <begin position="329"/>
        <end position="341"/>
    </location>
</feature>